<proteinExistence type="predicted"/>
<dbReference type="Proteomes" id="UP001596978">
    <property type="component" value="Unassembled WGS sequence"/>
</dbReference>
<organism evidence="1 2">
    <name type="scientific">Sungkyunkwania multivorans</name>
    <dbReference type="NCBI Taxonomy" id="1173618"/>
    <lineage>
        <taxon>Bacteria</taxon>
        <taxon>Pseudomonadati</taxon>
        <taxon>Bacteroidota</taxon>
        <taxon>Flavobacteriia</taxon>
        <taxon>Flavobacteriales</taxon>
        <taxon>Flavobacteriaceae</taxon>
        <taxon>Sungkyunkwania</taxon>
    </lineage>
</organism>
<reference evidence="2" key="1">
    <citation type="journal article" date="2019" name="Int. J. Syst. Evol. Microbiol.">
        <title>The Global Catalogue of Microorganisms (GCM) 10K type strain sequencing project: providing services to taxonomists for standard genome sequencing and annotation.</title>
        <authorList>
            <consortium name="The Broad Institute Genomics Platform"/>
            <consortium name="The Broad Institute Genome Sequencing Center for Infectious Disease"/>
            <person name="Wu L."/>
            <person name="Ma J."/>
        </authorList>
    </citation>
    <scope>NUCLEOTIDE SEQUENCE [LARGE SCALE GENOMIC DNA]</scope>
    <source>
        <strain evidence="2">CCUG 62952</strain>
    </source>
</reference>
<evidence type="ECO:0000313" key="2">
    <source>
        <dbReference type="Proteomes" id="UP001596978"/>
    </source>
</evidence>
<evidence type="ECO:0000313" key="1">
    <source>
        <dbReference type="EMBL" id="MFD0863105.1"/>
    </source>
</evidence>
<sequence>MMKTIYRFALLYILALTISCETEELKNDALLAEESHDTVTMRDLDELPASITQLFKGKSQVFSNKALRSETTSFGEVEADGVFVQQNAATQATSYTARLTRLSNELYFDNMVIKETAEGDMVVNVLRYLPDLA</sequence>
<dbReference type="EMBL" id="JBHTJH010000017">
    <property type="protein sequence ID" value="MFD0863105.1"/>
    <property type="molecule type" value="Genomic_DNA"/>
</dbReference>
<dbReference type="RefSeq" id="WP_386408845.1">
    <property type="nucleotide sequence ID" value="NZ_JBHTJH010000017.1"/>
</dbReference>
<accession>A0ABW3CZ81</accession>
<keyword evidence="2" id="KW-1185">Reference proteome</keyword>
<dbReference type="PROSITE" id="PS51257">
    <property type="entry name" value="PROKAR_LIPOPROTEIN"/>
    <property type="match status" value="1"/>
</dbReference>
<name>A0ABW3CZ81_9FLAO</name>
<gene>
    <name evidence="1" type="ORF">ACFQ1M_12895</name>
</gene>
<comment type="caution">
    <text evidence="1">The sequence shown here is derived from an EMBL/GenBank/DDBJ whole genome shotgun (WGS) entry which is preliminary data.</text>
</comment>
<protein>
    <submittedName>
        <fullName evidence="1">Uncharacterized protein</fullName>
    </submittedName>
</protein>